<organism evidence="2 3">
    <name type="scientific">Cyclotella atomus</name>
    <dbReference type="NCBI Taxonomy" id="382360"/>
    <lineage>
        <taxon>Eukaryota</taxon>
        <taxon>Sar</taxon>
        <taxon>Stramenopiles</taxon>
        <taxon>Ochrophyta</taxon>
        <taxon>Bacillariophyta</taxon>
        <taxon>Coscinodiscophyceae</taxon>
        <taxon>Thalassiosirophycidae</taxon>
        <taxon>Stephanodiscales</taxon>
        <taxon>Stephanodiscaceae</taxon>
        <taxon>Cyclotella</taxon>
    </lineage>
</organism>
<protein>
    <submittedName>
        <fullName evidence="2">Uncharacterized protein</fullName>
    </submittedName>
</protein>
<name>A0ABD3QFW4_9STRA</name>
<feature type="region of interest" description="Disordered" evidence="1">
    <location>
        <begin position="1"/>
        <end position="23"/>
    </location>
</feature>
<gene>
    <name evidence="2" type="ORF">ACHAWO_000444</name>
</gene>
<evidence type="ECO:0000256" key="1">
    <source>
        <dbReference type="SAM" id="MobiDB-lite"/>
    </source>
</evidence>
<accession>A0ABD3QFW4</accession>
<reference evidence="2 3" key="1">
    <citation type="submission" date="2024-10" db="EMBL/GenBank/DDBJ databases">
        <title>Updated reference genomes for cyclostephanoid diatoms.</title>
        <authorList>
            <person name="Roberts W.R."/>
            <person name="Alverson A.J."/>
        </authorList>
    </citation>
    <scope>NUCLEOTIDE SEQUENCE [LARGE SCALE GENOMIC DNA]</scope>
    <source>
        <strain evidence="2 3">AJA010-31</strain>
    </source>
</reference>
<dbReference type="Proteomes" id="UP001530400">
    <property type="component" value="Unassembled WGS sequence"/>
</dbReference>
<proteinExistence type="predicted"/>
<sequence>MTNTEPPTAPASTDLTPPSPPQNDRTIRQQLGSALSAISDTVNSNLIIIRYGTVGSIVLLGAYGIANTPLFYRYKSLWDVSEGMWRRKWLHGRIVGVLKHKNVHAASSSKQPRGLSSLQSHSLQNGASSSAQTTYQESHQSDTNSEPTKIDPIVILFRHSSPIERLLTQNVMDKVLSLTGKSPSRMFYSSTNPHRNLLQVELAGIIHPPSSVLSSDGLLNRLSDDKTRVSIQLLAQRASTSSLNAQERIPEEDDTTALCHVTYKKPNQWFSSTNLSLELVSSGQAAISSCVVPESEGSVNAKEKEGKDATTIINFNPSPKQLQQDAAFMSQLEEAEYAAWKSKAGMWSRESTRKMRPKYHEEETCVSNLWSTKLFNLLKMGRGWIRR</sequence>
<dbReference type="AlphaFoldDB" id="A0ABD3QFW4"/>
<dbReference type="EMBL" id="JALLPJ020000192">
    <property type="protein sequence ID" value="KAL3799212.1"/>
    <property type="molecule type" value="Genomic_DNA"/>
</dbReference>
<keyword evidence="3" id="KW-1185">Reference proteome</keyword>
<evidence type="ECO:0000313" key="3">
    <source>
        <dbReference type="Proteomes" id="UP001530400"/>
    </source>
</evidence>
<comment type="caution">
    <text evidence="2">The sequence shown here is derived from an EMBL/GenBank/DDBJ whole genome shotgun (WGS) entry which is preliminary data.</text>
</comment>
<evidence type="ECO:0000313" key="2">
    <source>
        <dbReference type="EMBL" id="KAL3799212.1"/>
    </source>
</evidence>
<feature type="region of interest" description="Disordered" evidence="1">
    <location>
        <begin position="105"/>
        <end position="147"/>
    </location>
</feature>